<feature type="binding site" evidence="3">
    <location>
        <position position="289"/>
    </location>
    <ligand>
        <name>FAD</name>
        <dbReference type="ChEBI" id="CHEBI:57692"/>
    </ligand>
</feature>
<feature type="domain" description="Electron transfer flavoprotein alpha/beta-subunit N-terminal" evidence="4">
    <location>
        <begin position="4"/>
        <end position="191"/>
    </location>
</feature>
<dbReference type="AlphaFoldDB" id="A0A5K7ZQK5"/>
<dbReference type="InterPro" id="IPR014731">
    <property type="entry name" value="ETF_asu_C"/>
</dbReference>
<dbReference type="PANTHER" id="PTHR43153">
    <property type="entry name" value="ELECTRON TRANSFER FLAVOPROTEIN ALPHA"/>
    <property type="match status" value="1"/>
</dbReference>
<dbReference type="InterPro" id="IPR029035">
    <property type="entry name" value="DHS-like_NAD/FAD-binding_dom"/>
</dbReference>
<dbReference type="KEGG" id="dov:DSCO28_32450"/>
<accession>A0A5K7ZQK5</accession>
<keyword evidence="3" id="KW-0274">FAD</keyword>
<dbReference type="InterPro" id="IPR014729">
    <property type="entry name" value="Rossmann-like_a/b/a_fold"/>
</dbReference>
<evidence type="ECO:0000313" key="5">
    <source>
        <dbReference type="EMBL" id="BBO82679.1"/>
    </source>
</evidence>
<evidence type="ECO:0000313" key="6">
    <source>
        <dbReference type="Proteomes" id="UP000425960"/>
    </source>
</evidence>
<dbReference type="SUPFAM" id="SSF52467">
    <property type="entry name" value="DHS-like NAD/FAD-binding domain"/>
    <property type="match status" value="1"/>
</dbReference>
<keyword evidence="3" id="KW-0285">Flavoprotein</keyword>
<dbReference type="PANTHER" id="PTHR43153:SF1">
    <property type="entry name" value="ELECTRON TRANSFER FLAVOPROTEIN SUBUNIT ALPHA, MITOCHONDRIAL"/>
    <property type="match status" value="1"/>
</dbReference>
<dbReference type="InterPro" id="IPR014730">
    <property type="entry name" value="ETF_a/b_N"/>
</dbReference>
<keyword evidence="2" id="KW-0813">Transport</keyword>
<proteinExistence type="inferred from homology"/>
<dbReference type="GO" id="GO:0050660">
    <property type="term" value="F:flavin adenine dinucleotide binding"/>
    <property type="evidence" value="ECO:0007669"/>
    <property type="project" value="InterPro"/>
</dbReference>
<dbReference type="Proteomes" id="UP000425960">
    <property type="component" value="Chromosome"/>
</dbReference>
<feature type="binding site" evidence="3">
    <location>
        <begin position="251"/>
        <end position="255"/>
    </location>
    <ligand>
        <name>FAD</name>
        <dbReference type="ChEBI" id="CHEBI:57692"/>
    </ligand>
</feature>
<dbReference type="RefSeq" id="WP_155323066.1">
    <property type="nucleotide sequence ID" value="NZ_AP021876.1"/>
</dbReference>
<evidence type="ECO:0000259" key="4">
    <source>
        <dbReference type="SMART" id="SM00893"/>
    </source>
</evidence>
<keyword evidence="2" id="KW-0249">Electron transport</keyword>
<evidence type="ECO:0000256" key="3">
    <source>
        <dbReference type="PIRSR" id="PIRSR000089-1"/>
    </source>
</evidence>
<dbReference type="SUPFAM" id="SSF52402">
    <property type="entry name" value="Adenine nucleotide alpha hydrolases-like"/>
    <property type="match status" value="1"/>
</dbReference>
<dbReference type="EMBL" id="AP021876">
    <property type="protein sequence ID" value="BBO82679.1"/>
    <property type="molecule type" value="Genomic_DNA"/>
</dbReference>
<feature type="binding site" evidence="3">
    <location>
        <begin position="268"/>
        <end position="275"/>
    </location>
    <ligand>
        <name>FAD</name>
        <dbReference type="ChEBI" id="CHEBI:57692"/>
    </ligand>
</feature>
<reference evidence="5 6" key="1">
    <citation type="submission" date="2019-11" db="EMBL/GenBank/DDBJ databases">
        <title>Comparative genomics of hydrocarbon-degrading Desulfosarcina strains.</title>
        <authorList>
            <person name="Watanabe M."/>
            <person name="Kojima H."/>
            <person name="Fukui M."/>
        </authorList>
    </citation>
    <scope>NUCLEOTIDE SEQUENCE [LARGE SCALE GENOMIC DNA]</scope>
    <source>
        <strain evidence="5 6">28bB2T</strain>
    </source>
</reference>
<dbReference type="Gene3D" id="3.40.50.1220">
    <property type="entry name" value="TPP-binding domain"/>
    <property type="match status" value="1"/>
</dbReference>
<comment type="cofactor">
    <cofactor evidence="3">
        <name>FAD</name>
        <dbReference type="ChEBI" id="CHEBI:57692"/>
    </cofactor>
    <text evidence="3">Binds 1 FAD per dimer.</text>
</comment>
<feature type="binding site" evidence="3">
    <location>
        <begin position="237"/>
        <end position="238"/>
    </location>
    <ligand>
        <name>FAD</name>
        <dbReference type="ChEBI" id="CHEBI:57692"/>
    </ligand>
</feature>
<evidence type="ECO:0000256" key="1">
    <source>
        <dbReference type="ARBA" id="ARBA00005817"/>
    </source>
</evidence>
<feature type="binding site" evidence="3">
    <location>
        <position position="212"/>
    </location>
    <ligand>
        <name>FAD</name>
        <dbReference type="ChEBI" id="CHEBI:57692"/>
    </ligand>
</feature>
<dbReference type="PIRSF" id="PIRSF000089">
    <property type="entry name" value="Electra_flavoP_a"/>
    <property type="match status" value="1"/>
</dbReference>
<protein>
    <submittedName>
        <fullName evidence="5">Electron transfer flavoprotein subunit alpha</fullName>
    </submittedName>
</protein>
<dbReference type="Gene3D" id="3.40.50.620">
    <property type="entry name" value="HUPs"/>
    <property type="match status" value="1"/>
</dbReference>
<dbReference type="Pfam" id="PF01012">
    <property type="entry name" value="ETF"/>
    <property type="match status" value="1"/>
</dbReference>
<gene>
    <name evidence="5" type="ORF">DSCO28_32450</name>
</gene>
<sequence>MAEIYAYITHKDGVADDSALELIVAAKKIDAGAAVTAIVTGAGSEVDQAAEAVAASYAKVLKFKNDALAYPNAEVVRKLLVNVLPKGSILLVAHDTFGMDLTPGLSIKLDAAFVADVADIDGLDGSSLKVVRQEYSGMVSTHVSVDVSGGAVINIRPGVFAPDESKSAAGTVEDKSGDAGDLSAQRRFLEVVEAEVGDVDITKSDVLVSIGRGIEDQDNIEIAQELADAMGAVVSCSRPIVDAKWLEKSRQVGTSGQTVKPKVYMACGISGSFQHMGGIKGSPFIVAINKNVKAPIFQVADVGIEADILEFLPELTEAIGDI</sequence>
<dbReference type="GO" id="GO:0033539">
    <property type="term" value="P:fatty acid beta-oxidation using acyl-CoA dehydrogenase"/>
    <property type="evidence" value="ECO:0007669"/>
    <property type="project" value="TreeGrafter"/>
</dbReference>
<dbReference type="Pfam" id="PF00766">
    <property type="entry name" value="ETF_alpha"/>
    <property type="match status" value="1"/>
</dbReference>
<dbReference type="SMART" id="SM00893">
    <property type="entry name" value="ETF"/>
    <property type="match status" value="1"/>
</dbReference>
<organism evidence="5 6">
    <name type="scientific">Desulfosarcina ovata subsp. sediminis</name>
    <dbReference type="NCBI Taxonomy" id="885957"/>
    <lineage>
        <taxon>Bacteria</taxon>
        <taxon>Pseudomonadati</taxon>
        <taxon>Thermodesulfobacteriota</taxon>
        <taxon>Desulfobacteria</taxon>
        <taxon>Desulfobacterales</taxon>
        <taxon>Desulfosarcinaceae</taxon>
        <taxon>Desulfosarcina</taxon>
    </lineage>
</organism>
<feature type="binding site" evidence="3">
    <location>
        <begin position="307"/>
        <end position="308"/>
    </location>
    <ligand>
        <name>FAD</name>
        <dbReference type="ChEBI" id="CHEBI:57692"/>
    </ligand>
</feature>
<evidence type="ECO:0000256" key="2">
    <source>
        <dbReference type="ARBA" id="ARBA00022982"/>
    </source>
</evidence>
<comment type="similarity">
    <text evidence="1">Belongs to the ETF alpha-subunit/FixB family.</text>
</comment>
<dbReference type="InterPro" id="IPR001308">
    <property type="entry name" value="ETF_a/FixB"/>
</dbReference>
<name>A0A5K7ZQK5_9BACT</name>
<dbReference type="GO" id="GO:0009055">
    <property type="term" value="F:electron transfer activity"/>
    <property type="evidence" value="ECO:0007669"/>
    <property type="project" value="InterPro"/>
</dbReference>